<dbReference type="InParanoid" id="A0A2H3EMS0"/>
<dbReference type="Proteomes" id="UP000217790">
    <property type="component" value="Unassembled WGS sequence"/>
</dbReference>
<proteinExistence type="predicted"/>
<reference evidence="2" key="1">
    <citation type="journal article" date="2017" name="Nat. Ecol. Evol.">
        <title>Genome expansion and lineage-specific genetic innovations in the forest pathogenic fungi Armillaria.</title>
        <authorList>
            <person name="Sipos G."/>
            <person name="Prasanna A.N."/>
            <person name="Walter M.C."/>
            <person name="O'Connor E."/>
            <person name="Balint B."/>
            <person name="Krizsan K."/>
            <person name="Kiss B."/>
            <person name="Hess J."/>
            <person name="Varga T."/>
            <person name="Slot J."/>
            <person name="Riley R."/>
            <person name="Boka B."/>
            <person name="Rigling D."/>
            <person name="Barry K."/>
            <person name="Lee J."/>
            <person name="Mihaltcheva S."/>
            <person name="LaButti K."/>
            <person name="Lipzen A."/>
            <person name="Waldron R."/>
            <person name="Moloney N.M."/>
            <person name="Sperisen C."/>
            <person name="Kredics L."/>
            <person name="Vagvoelgyi C."/>
            <person name="Patrignani A."/>
            <person name="Fitzpatrick D."/>
            <person name="Nagy I."/>
            <person name="Doyle S."/>
            <person name="Anderson J.B."/>
            <person name="Grigoriev I.V."/>
            <person name="Gueldener U."/>
            <person name="Muensterkoetter M."/>
            <person name="Nagy L.G."/>
        </authorList>
    </citation>
    <scope>NUCLEOTIDE SEQUENCE [LARGE SCALE GENOMIC DNA]</scope>
    <source>
        <strain evidence="2">Ar21-2</strain>
    </source>
</reference>
<gene>
    <name evidence="1" type="ORF">ARMGADRAFT_1057213</name>
</gene>
<name>A0A2H3EMS0_ARMGA</name>
<accession>A0A2H3EMS0</accession>
<evidence type="ECO:0000313" key="1">
    <source>
        <dbReference type="EMBL" id="PBL04453.1"/>
    </source>
</evidence>
<dbReference type="EMBL" id="KZ293644">
    <property type="protein sequence ID" value="PBL04453.1"/>
    <property type="molecule type" value="Genomic_DNA"/>
</dbReference>
<keyword evidence="2" id="KW-1185">Reference proteome</keyword>
<sequence length="189" mass="21080">MLHGSYARGGHHCCVMRAIIRLPWYSDDLCTLEYRVPVGFPFDSHPENQHSIKPLAASAKPTVDLNMEARDTSVAWEPLDALSQGIAVVTSGVVKGDVKLAYSLEANPLTLMNIRGAEEVRRRTVEKVQRRPKDDGSAMYCLVVAARRIRDLPINHDEGPLEDAVSYRAISAKNIAILWSTNILEAWWS</sequence>
<organism evidence="1 2">
    <name type="scientific">Armillaria gallica</name>
    <name type="common">Bulbous honey fungus</name>
    <name type="synonym">Armillaria bulbosa</name>
    <dbReference type="NCBI Taxonomy" id="47427"/>
    <lineage>
        <taxon>Eukaryota</taxon>
        <taxon>Fungi</taxon>
        <taxon>Dikarya</taxon>
        <taxon>Basidiomycota</taxon>
        <taxon>Agaricomycotina</taxon>
        <taxon>Agaricomycetes</taxon>
        <taxon>Agaricomycetidae</taxon>
        <taxon>Agaricales</taxon>
        <taxon>Marasmiineae</taxon>
        <taxon>Physalacriaceae</taxon>
        <taxon>Armillaria</taxon>
    </lineage>
</organism>
<dbReference type="AlphaFoldDB" id="A0A2H3EMS0"/>
<evidence type="ECO:0000313" key="2">
    <source>
        <dbReference type="Proteomes" id="UP000217790"/>
    </source>
</evidence>
<protein>
    <submittedName>
        <fullName evidence="1">Uncharacterized protein</fullName>
    </submittedName>
</protein>